<evidence type="ECO:0000313" key="3">
    <source>
        <dbReference type="Proteomes" id="UP000663824"/>
    </source>
</evidence>
<proteinExistence type="predicted"/>
<dbReference type="OrthoDB" id="10005716at2759"/>
<dbReference type="EMBL" id="CAJNOW010020914">
    <property type="protein sequence ID" value="CAF1681843.1"/>
    <property type="molecule type" value="Genomic_DNA"/>
</dbReference>
<evidence type="ECO:0000313" key="2">
    <source>
        <dbReference type="EMBL" id="CAF2096115.1"/>
    </source>
</evidence>
<accession>A0A816T3I6</accession>
<reference evidence="2" key="1">
    <citation type="submission" date="2021-02" db="EMBL/GenBank/DDBJ databases">
        <authorList>
            <person name="Nowell W R."/>
        </authorList>
    </citation>
    <scope>NUCLEOTIDE SEQUENCE</scope>
</reference>
<dbReference type="Proteomes" id="UP000663824">
    <property type="component" value="Unassembled WGS sequence"/>
</dbReference>
<comment type="caution">
    <text evidence="2">The sequence shown here is derived from an EMBL/GenBank/DDBJ whole genome shotgun (WGS) entry which is preliminary data.</text>
</comment>
<dbReference type="EMBL" id="CAJNRE010010800">
    <property type="protein sequence ID" value="CAF2096115.1"/>
    <property type="molecule type" value="Genomic_DNA"/>
</dbReference>
<evidence type="ECO:0000313" key="1">
    <source>
        <dbReference type="EMBL" id="CAF1681843.1"/>
    </source>
</evidence>
<protein>
    <submittedName>
        <fullName evidence="2">Uncharacterized protein</fullName>
    </submittedName>
</protein>
<gene>
    <name evidence="1" type="ORF">KQP761_LOCUS36869</name>
    <name evidence="2" type="ORF">MBJ925_LOCUS21436</name>
</gene>
<sequence>MYTNLYRDTSTRNSNCFNSITDLQLLERTLRKGLYYSFSKLDSLRLQNSFYCDGILDDFQDVKQDILSLKILVNLSDLKHLDIGIGTTCRIESSMTLLKIFKDAPQLSSLRIDANVLLASIYNGELCEYYNKIRCYQK</sequence>
<organism evidence="2 3">
    <name type="scientific">Rotaria magnacalcarata</name>
    <dbReference type="NCBI Taxonomy" id="392030"/>
    <lineage>
        <taxon>Eukaryota</taxon>
        <taxon>Metazoa</taxon>
        <taxon>Spiralia</taxon>
        <taxon>Gnathifera</taxon>
        <taxon>Rotifera</taxon>
        <taxon>Eurotatoria</taxon>
        <taxon>Bdelloidea</taxon>
        <taxon>Philodinida</taxon>
        <taxon>Philodinidae</taxon>
        <taxon>Rotaria</taxon>
    </lineage>
</organism>
<dbReference type="AlphaFoldDB" id="A0A816T3I6"/>
<name>A0A816T3I6_9BILA</name>
<dbReference type="Proteomes" id="UP000663834">
    <property type="component" value="Unassembled WGS sequence"/>
</dbReference>